<feature type="domain" description="3'-5' exonuclease" evidence="4">
    <location>
        <begin position="148"/>
        <end position="327"/>
    </location>
</feature>
<dbReference type="GO" id="GO:0005634">
    <property type="term" value="C:nucleus"/>
    <property type="evidence" value="ECO:0007669"/>
    <property type="project" value="TreeGrafter"/>
</dbReference>
<dbReference type="Proteomes" id="UP000217199">
    <property type="component" value="Unassembled WGS sequence"/>
</dbReference>
<keyword evidence="6" id="KW-1185">Reference proteome</keyword>
<dbReference type="CDD" id="cd06141">
    <property type="entry name" value="WRN_exo"/>
    <property type="match status" value="1"/>
</dbReference>
<sequence length="452" mass="51344">MLAPLIIRGAQRRLSVVARIGTRAIYTTPTHSSHTTTSQTPLCDLQAVDGSSLKLNRPSKKKNEPVTSFHDLNNNIPVALEAAVGSSKSILFHTNMKPRTQNKRGILTSLNNKQSRDKAPPRKKQKTKKLNSKELVYSYKNFNPPPTLTFTRESEEADRLVRTLKGPVGCDMEWKILFQRNVPPRPVATIQLSDKDTIVIIQIINMKEKIPVALKDFLEDPSRPKIGLNIKNDANKLEKDYGICMKGYVELNALARKADPEFSKEAKLKINSLKTVAEMYTKYKLDKGGFYTEDWEAETISKKALEYAANDAHVSLIIYERLLEIAESSGIDLESIKNEYTYGCDPVTNNKSIDLPKHVRFVIPPPDVQHHRWHLRAYEEWHNGNLTIPEICIHLRPGNPLKPATVLKYIVTVLGTDPSKPYDRKRLEDTLRSDESIWQKIRFSSQAGRDII</sequence>
<dbReference type="SUPFAM" id="SSF53098">
    <property type="entry name" value="Ribonuclease H-like"/>
    <property type="match status" value="1"/>
</dbReference>
<dbReference type="SMART" id="SM00474">
    <property type="entry name" value="35EXOc"/>
    <property type="match status" value="1"/>
</dbReference>
<dbReference type="STRING" id="2282107.A0A286UE02"/>
<evidence type="ECO:0000313" key="5">
    <source>
        <dbReference type="EMBL" id="PAV17852.1"/>
    </source>
</evidence>
<proteinExistence type="predicted"/>
<dbReference type="GO" id="GO:0003676">
    <property type="term" value="F:nucleic acid binding"/>
    <property type="evidence" value="ECO:0007669"/>
    <property type="project" value="InterPro"/>
</dbReference>
<comment type="caution">
    <text evidence="5">The sequence shown here is derived from an EMBL/GenBank/DDBJ whole genome shotgun (WGS) entry which is preliminary data.</text>
</comment>
<dbReference type="InterPro" id="IPR051132">
    <property type="entry name" value="3-5_Exonuclease_domain"/>
</dbReference>
<dbReference type="EMBL" id="NBII01000006">
    <property type="protein sequence ID" value="PAV17852.1"/>
    <property type="molecule type" value="Genomic_DNA"/>
</dbReference>
<keyword evidence="1" id="KW-0540">Nuclease</keyword>
<evidence type="ECO:0000256" key="3">
    <source>
        <dbReference type="SAM" id="MobiDB-lite"/>
    </source>
</evidence>
<dbReference type="PANTHER" id="PTHR13620">
    <property type="entry name" value="3-5 EXONUCLEASE"/>
    <property type="match status" value="1"/>
</dbReference>
<evidence type="ECO:0000256" key="1">
    <source>
        <dbReference type="ARBA" id="ARBA00022722"/>
    </source>
</evidence>
<dbReference type="Pfam" id="PF01612">
    <property type="entry name" value="DNA_pol_A_exo1"/>
    <property type="match status" value="1"/>
</dbReference>
<protein>
    <submittedName>
        <fullName evidence="5">Ribonuclease H</fullName>
    </submittedName>
</protein>
<keyword evidence="2" id="KW-0378">Hydrolase</keyword>
<feature type="region of interest" description="Disordered" evidence="3">
    <location>
        <begin position="95"/>
        <end position="130"/>
    </location>
</feature>
<dbReference type="PANTHER" id="PTHR13620:SF104">
    <property type="entry name" value="EXONUCLEASE 3'-5' DOMAIN-CONTAINING PROTEIN 2"/>
    <property type="match status" value="1"/>
</dbReference>
<dbReference type="OrthoDB" id="1920326at2759"/>
<dbReference type="GO" id="GO:0005737">
    <property type="term" value="C:cytoplasm"/>
    <property type="evidence" value="ECO:0007669"/>
    <property type="project" value="TreeGrafter"/>
</dbReference>
<organism evidence="5 6">
    <name type="scientific">Pyrrhoderma noxium</name>
    <dbReference type="NCBI Taxonomy" id="2282107"/>
    <lineage>
        <taxon>Eukaryota</taxon>
        <taxon>Fungi</taxon>
        <taxon>Dikarya</taxon>
        <taxon>Basidiomycota</taxon>
        <taxon>Agaricomycotina</taxon>
        <taxon>Agaricomycetes</taxon>
        <taxon>Hymenochaetales</taxon>
        <taxon>Hymenochaetaceae</taxon>
        <taxon>Pyrrhoderma</taxon>
    </lineage>
</organism>
<dbReference type="InterPro" id="IPR002562">
    <property type="entry name" value="3'-5'_exonuclease_dom"/>
</dbReference>
<dbReference type="Gene3D" id="3.30.420.10">
    <property type="entry name" value="Ribonuclease H-like superfamily/Ribonuclease H"/>
    <property type="match status" value="1"/>
</dbReference>
<dbReference type="InterPro" id="IPR036397">
    <property type="entry name" value="RNaseH_sf"/>
</dbReference>
<gene>
    <name evidence="5" type="ORF">PNOK_0633800</name>
</gene>
<evidence type="ECO:0000313" key="6">
    <source>
        <dbReference type="Proteomes" id="UP000217199"/>
    </source>
</evidence>
<feature type="compositionally biased region" description="Basic residues" evidence="3">
    <location>
        <begin position="121"/>
        <end position="130"/>
    </location>
</feature>
<evidence type="ECO:0000259" key="4">
    <source>
        <dbReference type="SMART" id="SM00474"/>
    </source>
</evidence>
<dbReference type="InParanoid" id="A0A286UE02"/>
<dbReference type="GO" id="GO:0008408">
    <property type="term" value="F:3'-5' exonuclease activity"/>
    <property type="evidence" value="ECO:0007669"/>
    <property type="project" value="InterPro"/>
</dbReference>
<reference evidence="5 6" key="1">
    <citation type="journal article" date="2017" name="Mol. Ecol.">
        <title>Comparative and population genomic landscape of Phellinus noxius: A hypervariable fungus causing root rot in trees.</title>
        <authorList>
            <person name="Chung C.L."/>
            <person name="Lee T.J."/>
            <person name="Akiba M."/>
            <person name="Lee H.H."/>
            <person name="Kuo T.H."/>
            <person name="Liu D."/>
            <person name="Ke H.M."/>
            <person name="Yokoi T."/>
            <person name="Roa M.B."/>
            <person name="Lu M.J."/>
            <person name="Chang Y.Y."/>
            <person name="Ann P.J."/>
            <person name="Tsai J.N."/>
            <person name="Chen C.Y."/>
            <person name="Tzean S.S."/>
            <person name="Ota Y."/>
            <person name="Hattori T."/>
            <person name="Sahashi N."/>
            <person name="Liou R.F."/>
            <person name="Kikuchi T."/>
            <person name="Tsai I.J."/>
        </authorList>
    </citation>
    <scope>NUCLEOTIDE SEQUENCE [LARGE SCALE GENOMIC DNA]</scope>
    <source>
        <strain evidence="5 6">FFPRI411160</strain>
    </source>
</reference>
<dbReference type="AlphaFoldDB" id="A0A286UE02"/>
<accession>A0A286UE02</accession>
<evidence type="ECO:0000256" key="2">
    <source>
        <dbReference type="ARBA" id="ARBA00022801"/>
    </source>
</evidence>
<dbReference type="InterPro" id="IPR012337">
    <property type="entry name" value="RNaseH-like_sf"/>
</dbReference>
<name>A0A286UE02_9AGAM</name>
<dbReference type="GO" id="GO:0006139">
    <property type="term" value="P:nucleobase-containing compound metabolic process"/>
    <property type="evidence" value="ECO:0007669"/>
    <property type="project" value="InterPro"/>
</dbReference>